<dbReference type="EMBL" id="VSSQ01022438">
    <property type="protein sequence ID" value="MPM68750.1"/>
    <property type="molecule type" value="Genomic_DNA"/>
</dbReference>
<proteinExistence type="predicted"/>
<organism evidence="1">
    <name type="scientific">bioreactor metagenome</name>
    <dbReference type="NCBI Taxonomy" id="1076179"/>
    <lineage>
        <taxon>unclassified sequences</taxon>
        <taxon>metagenomes</taxon>
        <taxon>ecological metagenomes</taxon>
    </lineage>
</organism>
<reference evidence="1" key="1">
    <citation type="submission" date="2019-08" db="EMBL/GenBank/DDBJ databases">
        <authorList>
            <person name="Kucharzyk K."/>
            <person name="Murdoch R.W."/>
            <person name="Higgins S."/>
            <person name="Loffler F."/>
        </authorList>
    </citation>
    <scope>NUCLEOTIDE SEQUENCE</scope>
</reference>
<protein>
    <submittedName>
        <fullName evidence="1">Uncharacterized protein</fullName>
    </submittedName>
</protein>
<evidence type="ECO:0000313" key="1">
    <source>
        <dbReference type="EMBL" id="MPM68750.1"/>
    </source>
</evidence>
<comment type="caution">
    <text evidence="1">The sequence shown here is derived from an EMBL/GenBank/DDBJ whole genome shotgun (WGS) entry which is preliminary data.</text>
</comment>
<accession>A0A645BTK2</accession>
<sequence>MTGCLVSIPAMDQVPMDMKAQALVPSVTGIPVTAEAVSWVAGATTDMGLIPSSSHTCFWSPAIGLPGMMRFRRKESGIPSRARMALSQVFFL</sequence>
<dbReference type="AlphaFoldDB" id="A0A645BTK2"/>
<name>A0A645BTK2_9ZZZZ</name>
<gene>
    <name evidence="1" type="ORF">SDC9_115684</name>
</gene>